<protein>
    <submittedName>
        <fullName evidence="4">M48 family metalloprotease</fullName>
    </submittedName>
</protein>
<dbReference type="InterPro" id="IPR008756">
    <property type="entry name" value="Peptidase_M56"/>
</dbReference>
<dbReference type="Gene3D" id="3.30.2010.10">
    <property type="entry name" value="Metalloproteases ('zincins'), catalytic domain"/>
    <property type="match status" value="1"/>
</dbReference>
<keyword evidence="2" id="KW-1133">Transmembrane helix</keyword>
<dbReference type="Proteomes" id="UP000621455">
    <property type="component" value="Unassembled WGS sequence"/>
</dbReference>
<dbReference type="InterPro" id="IPR052173">
    <property type="entry name" value="Beta-lactam_resp_regulator"/>
</dbReference>
<feature type="transmembrane region" description="Helical" evidence="2">
    <location>
        <begin position="44"/>
        <end position="62"/>
    </location>
</feature>
<accession>A0ABX0NF32</accession>
<name>A0ABX0NF32_9BURK</name>
<dbReference type="PANTHER" id="PTHR34978">
    <property type="entry name" value="POSSIBLE SENSOR-TRANSDUCER PROTEIN BLAR"/>
    <property type="match status" value="1"/>
</dbReference>
<keyword evidence="1" id="KW-0175">Coiled coil</keyword>
<comment type="caution">
    <text evidence="4">The sequence shown here is derived from an EMBL/GenBank/DDBJ whole genome shotgun (WGS) entry which is preliminary data.</text>
</comment>
<evidence type="ECO:0000256" key="2">
    <source>
        <dbReference type="SAM" id="Phobius"/>
    </source>
</evidence>
<feature type="transmembrane region" description="Helical" evidence="2">
    <location>
        <begin position="12"/>
        <end position="37"/>
    </location>
</feature>
<sequence length="650" mass="70204">MNDMLAVIVPSLGWALLDFVWQGLLIGCLAAMVLGLLRAARPQLRYAVGCAALLLCAALPLAGTVQRVLDAQAVTTMLPLAASGMPQIPGGAPLLAVQVASWEPALRQRLPLLMFFWSCGAGLLALRLLLGLAWVRRRSQSSQYTHNAAWQARVDRLALRFGVARQVALGLVDDLPGPVTAGWWRPVILVPAALVSGMPPDLLEALLAHEMAHIRRFDYLVNLMQSAIEIVLFYHPAVWWLSHRVRIEREQIADDLAASMLGEPRRLALALSELDQFQFSTPQLAHGAHGGNLMSRIKRLVRPDTEPLNWKMALPILGLSAACAAFYANAQSAPLAQPQAARAVRAPLPPVPPAPPAPPAAKAVPAVSAAAMDMPVPPAPPMPPAPPAPPAPPRLPVSITKGVGEMSYALVQGAERKGMLSGDSRDFDDIDAAKHSVKGDFLWFRQGGKAYVVQDPALIARVTEAYAPLKRLGDQMDVHGKEMEKHGKVVEQLGREMERTAGAHRPADADTQRIAGLIAALAAQQGRLQRDIVLLERQIDDASGAARAQLSGKRDQLNTKLGDIERQLDAQHAQLERQHGKMEAARAPMDAIDKQMKEAAKPMDALGKQMNVLGREMDQHGKAAERVMREVLRDAVARGLARPVPGDRAG</sequence>
<evidence type="ECO:0000256" key="1">
    <source>
        <dbReference type="SAM" id="Coils"/>
    </source>
</evidence>
<feature type="transmembrane region" description="Helical" evidence="2">
    <location>
        <begin position="219"/>
        <end position="241"/>
    </location>
</feature>
<dbReference type="Pfam" id="PF05569">
    <property type="entry name" value="Peptidase_M56"/>
    <property type="match status" value="1"/>
</dbReference>
<dbReference type="EMBL" id="WHJG01000041">
    <property type="protein sequence ID" value="NHZ82978.1"/>
    <property type="molecule type" value="Genomic_DNA"/>
</dbReference>
<reference evidence="4 5" key="1">
    <citation type="submission" date="2019-10" db="EMBL/GenBank/DDBJ databases">
        <title>Taxonomy of Antarctic Massilia spp.: description of Massilia rubra sp. nov., Massilia aquatica sp. nov., Massilia mucilaginosa sp. nov., Massilia frigida sp. nov. isolated from streams, lakes and regoliths.</title>
        <authorList>
            <person name="Holochova P."/>
            <person name="Sedlacek I."/>
            <person name="Kralova S."/>
            <person name="Maslanova I."/>
            <person name="Busse H.-J."/>
            <person name="Stankova E."/>
            <person name="Vrbovska V."/>
            <person name="Kovarovic V."/>
            <person name="Bartak M."/>
            <person name="Svec P."/>
            <person name="Pantucek R."/>
        </authorList>
    </citation>
    <scope>NUCLEOTIDE SEQUENCE [LARGE SCALE GENOMIC DNA]</scope>
    <source>
        <strain evidence="4 5">CCM 8695</strain>
    </source>
</reference>
<organism evidence="4 5">
    <name type="scientific">Massilia frigida</name>
    <dbReference type="NCBI Taxonomy" id="2609281"/>
    <lineage>
        <taxon>Bacteria</taxon>
        <taxon>Pseudomonadati</taxon>
        <taxon>Pseudomonadota</taxon>
        <taxon>Betaproteobacteria</taxon>
        <taxon>Burkholderiales</taxon>
        <taxon>Oxalobacteraceae</taxon>
        <taxon>Telluria group</taxon>
        <taxon>Massilia</taxon>
    </lineage>
</organism>
<dbReference type="CDD" id="cd07341">
    <property type="entry name" value="M56_BlaR1_MecR1_like"/>
    <property type="match status" value="1"/>
</dbReference>
<proteinExistence type="predicted"/>
<feature type="domain" description="Peptidase M56" evidence="3">
    <location>
        <begin position="103"/>
        <end position="259"/>
    </location>
</feature>
<dbReference type="PANTHER" id="PTHR34978:SF3">
    <property type="entry name" value="SLR0241 PROTEIN"/>
    <property type="match status" value="1"/>
</dbReference>
<evidence type="ECO:0000313" key="5">
    <source>
        <dbReference type="Proteomes" id="UP000621455"/>
    </source>
</evidence>
<keyword evidence="4" id="KW-0645">Protease</keyword>
<keyword evidence="2" id="KW-0472">Membrane</keyword>
<keyword evidence="5" id="KW-1185">Reference proteome</keyword>
<keyword evidence="2" id="KW-0812">Transmembrane</keyword>
<dbReference type="GO" id="GO:0008237">
    <property type="term" value="F:metallopeptidase activity"/>
    <property type="evidence" value="ECO:0007669"/>
    <property type="project" value="UniProtKB-KW"/>
</dbReference>
<keyword evidence="4" id="KW-0482">Metalloprotease</keyword>
<feature type="coiled-coil region" evidence="1">
    <location>
        <begin position="518"/>
        <end position="574"/>
    </location>
</feature>
<gene>
    <name evidence="4" type="ORF">F2P44_27420</name>
</gene>
<dbReference type="RefSeq" id="WP_167091898.1">
    <property type="nucleotide sequence ID" value="NZ_WHJG01000041.1"/>
</dbReference>
<evidence type="ECO:0000259" key="3">
    <source>
        <dbReference type="Pfam" id="PF05569"/>
    </source>
</evidence>
<feature type="transmembrane region" description="Helical" evidence="2">
    <location>
        <begin position="112"/>
        <end position="135"/>
    </location>
</feature>
<keyword evidence="4" id="KW-0378">Hydrolase</keyword>
<evidence type="ECO:0000313" key="4">
    <source>
        <dbReference type="EMBL" id="NHZ82978.1"/>
    </source>
</evidence>